<dbReference type="AlphaFoldDB" id="A0A2W4IR70"/>
<proteinExistence type="predicted"/>
<sequence length="63" mass="6771">MAKQIRDNGNGTVTITSKNGRGWSQVTVSKGDEGKVHVDGDRVSISGGAISSLHIESNSYRRR</sequence>
<comment type="caution">
    <text evidence="1">The sequence shown here is derived from an EMBL/GenBank/DDBJ whole genome shotgun (WGS) entry which is preliminary data.</text>
</comment>
<name>A0A2W4IR70_9PSEU</name>
<evidence type="ECO:0000313" key="1">
    <source>
        <dbReference type="EMBL" id="PZM89440.1"/>
    </source>
</evidence>
<gene>
    <name evidence="1" type="ORF">DIU77_19125</name>
</gene>
<dbReference type="EMBL" id="QGUI01000968">
    <property type="protein sequence ID" value="PZM89440.1"/>
    <property type="molecule type" value="Genomic_DNA"/>
</dbReference>
<reference evidence="1" key="1">
    <citation type="submission" date="2018-05" db="EMBL/GenBank/DDBJ databases">
        <authorList>
            <person name="Lanie J.A."/>
            <person name="Ng W.-L."/>
            <person name="Kazmierczak K.M."/>
            <person name="Andrzejewski T.M."/>
            <person name="Davidsen T.M."/>
            <person name="Wayne K.J."/>
            <person name="Tettelin H."/>
            <person name="Glass J.I."/>
            <person name="Rusch D."/>
            <person name="Podicherti R."/>
            <person name="Tsui H.-C.T."/>
            <person name="Winkler M.E."/>
        </authorList>
    </citation>
    <scope>NUCLEOTIDE SEQUENCE</scope>
    <source>
        <strain evidence="1">ZC4RG45</strain>
    </source>
</reference>
<protein>
    <submittedName>
        <fullName evidence="1">Uncharacterized protein</fullName>
    </submittedName>
</protein>
<organism evidence="1">
    <name type="scientific">Thermocrispum agreste</name>
    <dbReference type="NCBI Taxonomy" id="37925"/>
    <lineage>
        <taxon>Bacteria</taxon>
        <taxon>Bacillati</taxon>
        <taxon>Actinomycetota</taxon>
        <taxon>Actinomycetes</taxon>
        <taxon>Pseudonocardiales</taxon>
        <taxon>Pseudonocardiaceae</taxon>
        <taxon>Thermocrispum</taxon>
    </lineage>
</organism>
<accession>A0A2W4IR70</accession>